<feature type="compositionally biased region" description="Low complexity" evidence="2">
    <location>
        <begin position="437"/>
        <end position="447"/>
    </location>
</feature>
<dbReference type="EMBL" id="WJQU01000001">
    <property type="protein sequence ID" value="KAJ6650025.1"/>
    <property type="molecule type" value="Genomic_DNA"/>
</dbReference>
<evidence type="ECO:0000313" key="4">
    <source>
        <dbReference type="Proteomes" id="UP001151699"/>
    </source>
</evidence>
<feature type="compositionally biased region" description="Basic residues" evidence="2">
    <location>
        <begin position="254"/>
        <end position="266"/>
    </location>
</feature>
<dbReference type="Proteomes" id="UP001151699">
    <property type="component" value="Chromosome A"/>
</dbReference>
<feature type="compositionally biased region" description="Basic and acidic residues" evidence="2">
    <location>
        <begin position="195"/>
        <end position="233"/>
    </location>
</feature>
<evidence type="ECO:0000256" key="2">
    <source>
        <dbReference type="SAM" id="MobiDB-lite"/>
    </source>
</evidence>
<dbReference type="OrthoDB" id="1938039at2759"/>
<comment type="caution">
    <text evidence="3">The sequence shown here is derived from an EMBL/GenBank/DDBJ whole genome shotgun (WGS) entry which is preliminary data.</text>
</comment>
<feature type="compositionally biased region" description="Basic residues" evidence="2">
    <location>
        <begin position="180"/>
        <end position="190"/>
    </location>
</feature>
<feature type="compositionally biased region" description="Polar residues" evidence="2">
    <location>
        <begin position="469"/>
        <end position="488"/>
    </location>
</feature>
<feature type="region of interest" description="Disordered" evidence="2">
    <location>
        <begin position="433"/>
        <end position="490"/>
    </location>
</feature>
<dbReference type="AlphaFoldDB" id="A0A9Q0NGV7"/>
<reference evidence="3" key="1">
    <citation type="submission" date="2022-07" db="EMBL/GenBank/DDBJ databases">
        <authorList>
            <person name="Trinca V."/>
            <person name="Uliana J.V.C."/>
            <person name="Torres T.T."/>
            <person name="Ward R.J."/>
            <person name="Monesi N."/>
        </authorList>
    </citation>
    <scope>NUCLEOTIDE SEQUENCE</scope>
    <source>
        <strain evidence="3">HSMRA1968</strain>
        <tissue evidence="3">Whole embryos</tissue>
    </source>
</reference>
<name>A0A9Q0NGV7_9DIPT</name>
<evidence type="ECO:0000256" key="1">
    <source>
        <dbReference type="SAM" id="Coils"/>
    </source>
</evidence>
<evidence type="ECO:0000313" key="3">
    <source>
        <dbReference type="EMBL" id="KAJ6650025.1"/>
    </source>
</evidence>
<feature type="coiled-coil region" evidence="1">
    <location>
        <begin position="20"/>
        <end position="86"/>
    </location>
</feature>
<accession>A0A9Q0NGV7</accession>
<feature type="compositionally biased region" description="Basic and acidic residues" evidence="2">
    <location>
        <begin position="294"/>
        <end position="308"/>
    </location>
</feature>
<feature type="compositionally biased region" description="Basic residues" evidence="2">
    <location>
        <begin position="234"/>
        <end position="244"/>
    </location>
</feature>
<feature type="non-terminal residue" evidence="3">
    <location>
        <position position="1"/>
    </location>
</feature>
<sequence length="585" mass="66636">MDEEGICEDIYGDLGDFEAGEKHSQEIANLNEQLKQSANTIADLQNEIKKLKKESREVEKNFSSLLQTARLEINRKNASIATLQQQNDNRIFRRSRKISIGTQTDPMQTNVHTEAPVHIDIKNGNATEPNMAETCNNTSDNINKFRIPKKNPFARNENMNGTKSTNSTCVEKIENSYDHPRHHLPKKNPKARCLGTDKLKTNFTNEDRYACKEPDGEKTRPRNRSEDMRDIRKSSHRAIHTHRDKKIDFDNQYRHKRSRRSSRHRSASYEADRHLKRRRSYSTSSSRRSRSKSTRSEERRSQKQGPKETHHKPKNNVGVESLKENDLEALLIAQKKVLNEIISEDSRKAASNETDELKEPKNEEITETLVITCDDILSTNKATDNIAVIKTKLQDNTEVTAEELLIDSNDIAVVKTELEDNIEATVDQLPIDSKPEISSTNISTSSSVLEPLVEPEKSLAQIEEPAQLPHSTEPNNEANKNQSQCDGTSNEEMDIDVELSERRCVPIANINDTNEPLRTQVNASIIALENHNTVEDSETSNKLNSSFERHILSKSREYTVEDAGHEIRIFLTKKRKKNKSAKATT</sequence>
<keyword evidence="4" id="KW-1185">Reference proteome</keyword>
<proteinExistence type="predicted"/>
<protein>
    <submittedName>
        <fullName evidence="3">Uncharacterized protein</fullName>
    </submittedName>
</protein>
<feature type="region of interest" description="Disordered" evidence="2">
    <location>
        <begin position="176"/>
        <end position="321"/>
    </location>
</feature>
<keyword evidence="1" id="KW-0175">Coiled coil</keyword>
<organism evidence="3 4">
    <name type="scientific">Pseudolycoriella hygida</name>
    <dbReference type="NCBI Taxonomy" id="35572"/>
    <lineage>
        <taxon>Eukaryota</taxon>
        <taxon>Metazoa</taxon>
        <taxon>Ecdysozoa</taxon>
        <taxon>Arthropoda</taxon>
        <taxon>Hexapoda</taxon>
        <taxon>Insecta</taxon>
        <taxon>Pterygota</taxon>
        <taxon>Neoptera</taxon>
        <taxon>Endopterygota</taxon>
        <taxon>Diptera</taxon>
        <taxon>Nematocera</taxon>
        <taxon>Sciaroidea</taxon>
        <taxon>Sciaridae</taxon>
        <taxon>Pseudolycoriella</taxon>
    </lineage>
</organism>
<gene>
    <name evidence="3" type="ORF">Bhyg_05268</name>
</gene>